<feature type="region of interest" description="Disordered" evidence="2">
    <location>
        <begin position="362"/>
        <end position="395"/>
    </location>
</feature>
<gene>
    <name evidence="4" type="primary">LOC106552775</name>
</gene>
<feature type="compositionally biased region" description="Polar residues" evidence="2">
    <location>
        <begin position="96"/>
        <end position="114"/>
    </location>
</feature>
<sequence length="512" mass="56156">MDEIYKLWTSYGDRLNDIQLQLNDDKELQKEMLHIQMLNKERKKQFRRNKDLIQSNLKRETAPDKKAESEASRQSYVAPSHASKKASSSNPKDTSETNAGSEVSRRSQAPSQWSHAAPSHASKRTSSSSPKVTQGEKAASVGSHRSHTTSQQSHEASSHVSRKASSFRSKAGSSVSQQSSHYSQRSRISTAGEALIEAEMAEIELETAKEKQLLKEKLATMEAGKAAAAAKAQAEKAAAEVKAQAEKAAAEAKAQAEKAAAETKAQVELATMEAEKAAAAAKVQAQLEYLQRKRKAKERLIRAKVLQAEAGGAFLNFDPRKLEAENPDACVEAYVNGQHIIQQEQSTNPQANETVDFIQSASLDPSLRTGEPKPTNPDTRGNLNHGPATSNNPQPAETQIVASSNLSVKAKEFQPILQGNLNRNEQNYKHSQPAKQQRKQPLATQWQYEVAQNLSEEKHQPFSATMPTPIDRTCSNQQDTTGPDPPKAAGHTLLIPLAYHPGADWQPCQLRR</sequence>
<evidence type="ECO:0000313" key="3">
    <source>
        <dbReference type="Proteomes" id="UP000504617"/>
    </source>
</evidence>
<feature type="compositionally biased region" description="Basic and acidic residues" evidence="2">
    <location>
        <begin position="57"/>
        <end position="71"/>
    </location>
</feature>
<evidence type="ECO:0000313" key="4">
    <source>
        <dbReference type="RefSeq" id="XP_013926607.1"/>
    </source>
</evidence>
<evidence type="ECO:0000256" key="2">
    <source>
        <dbReference type="SAM" id="MobiDB-lite"/>
    </source>
</evidence>
<dbReference type="AlphaFoldDB" id="A0A6I9YQN6"/>
<organism evidence="3 4">
    <name type="scientific">Thamnophis sirtalis</name>
    <dbReference type="NCBI Taxonomy" id="35019"/>
    <lineage>
        <taxon>Eukaryota</taxon>
        <taxon>Metazoa</taxon>
        <taxon>Chordata</taxon>
        <taxon>Craniata</taxon>
        <taxon>Vertebrata</taxon>
        <taxon>Euteleostomi</taxon>
        <taxon>Lepidosauria</taxon>
        <taxon>Squamata</taxon>
        <taxon>Bifurcata</taxon>
        <taxon>Unidentata</taxon>
        <taxon>Episquamata</taxon>
        <taxon>Toxicofera</taxon>
        <taxon>Serpentes</taxon>
        <taxon>Colubroidea</taxon>
        <taxon>Colubridae</taxon>
        <taxon>Natricinae</taxon>
        <taxon>Thamnophis</taxon>
    </lineage>
</organism>
<feature type="compositionally biased region" description="Low complexity" evidence="2">
    <location>
        <begin position="78"/>
        <end position="92"/>
    </location>
</feature>
<dbReference type="Proteomes" id="UP000504617">
    <property type="component" value="Unplaced"/>
</dbReference>
<feature type="coiled-coil region" evidence="1">
    <location>
        <begin position="191"/>
        <end position="300"/>
    </location>
</feature>
<dbReference type="RefSeq" id="XP_013926607.1">
    <property type="nucleotide sequence ID" value="XM_014071132.1"/>
</dbReference>
<keyword evidence="3" id="KW-1185">Reference proteome</keyword>
<feature type="compositionally biased region" description="Low complexity" evidence="2">
    <location>
        <begin position="168"/>
        <end position="188"/>
    </location>
</feature>
<name>A0A6I9YQN6_9SAUR</name>
<reference evidence="4" key="1">
    <citation type="submission" date="2025-08" db="UniProtKB">
        <authorList>
            <consortium name="RefSeq"/>
        </authorList>
    </citation>
    <scope>IDENTIFICATION</scope>
    <source>
        <tissue evidence="4">Skeletal muscle</tissue>
    </source>
</reference>
<proteinExistence type="predicted"/>
<evidence type="ECO:0000256" key="1">
    <source>
        <dbReference type="SAM" id="Coils"/>
    </source>
</evidence>
<accession>A0A6I9YQN6</accession>
<dbReference type="GeneID" id="106552775"/>
<feature type="compositionally biased region" description="Polar residues" evidence="2">
    <location>
        <begin position="376"/>
        <end position="395"/>
    </location>
</feature>
<protein>
    <submittedName>
        <fullName evidence="4">Translation initiation factor IF-2-like</fullName>
    </submittedName>
</protein>
<keyword evidence="1" id="KW-0175">Coiled coil</keyword>
<feature type="region of interest" description="Disordered" evidence="2">
    <location>
        <begin position="458"/>
        <end position="491"/>
    </location>
</feature>
<dbReference type="KEGG" id="tsr:106552775"/>
<feature type="region of interest" description="Disordered" evidence="2">
    <location>
        <begin position="41"/>
        <end position="188"/>
    </location>
</feature>